<keyword evidence="4" id="KW-0732">Signal</keyword>
<gene>
    <name evidence="8" type="ORF">RA11412_0787</name>
</gene>
<keyword evidence="9" id="KW-1185">Reference proteome</keyword>
<dbReference type="FunFam" id="3.40.190.10:FF:000050">
    <property type="entry name" value="Sulfonate ABC transporter substrate-binding protein"/>
    <property type="match status" value="1"/>
</dbReference>
<comment type="subcellular location">
    <subcellularLocation>
        <location evidence="1">Periplasm</location>
    </subcellularLocation>
</comment>
<accession>A0A2Z5QXN5</accession>
<dbReference type="PANTHER" id="PTHR30024:SF21">
    <property type="entry name" value="ABC TRANSPORTER SUBSTRATE-BINDING PROTEIN"/>
    <property type="match status" value="1"/>
</dbReference>
<dbReference type="KEGG" id="raj:RA11412_0787"/>
<dbReference type="InterPro" id="IPR010067">
    <property type="entry name" value="ABC_SsuA_sub-bd"/>
</dbReference>
<evidence type="ECO:0000313" key="8">
    <source>
        <dbReference type="EMBL" id="BAV87086.1"/>
    </source>
</evidence>
<name>A0A2Z5QXN5_9MICC</name>
<dbReference type="PROSITE" id="PS51257">
    <property type="entry name" value="PROKAR_LIPOPROTEIN"/>
    <property type="match status" value="1"/>
</dbReference>
<dbReference type="Pfam" id="PF09084">
    <property type="entry name" value="NMT1"/>
    <property type="match status" value="1"/>
</dbReference>
<proteinExistence type="inferred from homology"/>
<evidence type="ECO:0000256" key="5">
    <source>
        <dbReference type="ARBA" id="ARBA00055538"/>
    </source>
</evidence>
<evidence type="ECO:0000256" key="6">
    <source>
        <dbReference type="ARBA" id="ARBA00070228"/>
    </source>
</evidence>
<reference evidence="8 9" key="1">
    <citation type="submission" date="2016-10" db="EMBL/GenBank/DDBJ databases">
        <title>Genome sequence of Rothia aeria strain JCM11412.</title>
        <authorList>
            <person name="Nambu T."/>
        </authorList>
    </citation>
    <scope>NUCLEOTIDE SEQUENCE [LARGE SCALE GENOMIC DNA]</scope>
    <source>
        <strain evidence="8 9">JCM 11412</strain>
    </source>
</reference>
<evidence type="ECO:0000256" key="4">
    <source>
        <dbReference type="ARBA" id="ARBA00022729"/>
    </source>
</evidence>
<evidence type="ECO:0000256" key="2">
    <source>
        <dbReference type="ARBA" id="ARBA00010742"/>
    </source>
</evidence>
<dbReference type="Proteomes" id="UP000250241">
    <property type="component" value="Chromosome"/>
</dbReference>
<dbReference type="SMART" id="SM00062">
    <property type="entry name" value="PBPb"/>
    <property type="match status" value="1"/>
</dbReference>
<dbReference type="EMBL" id="AP017895">
    <property type="protein sequence ID" value="BAV87086.1"/>
    <property type="molecule type" value="Genomic_DNA"/>
</dbReference>
<keyword evidence="3" id="KW-0813">Transport</keyword>
<dbReference type="SUPFAM" id="SSF53850">
    <property type="entry name" value="Periplasmic binding protein-like II"/>
    <property type="match status" value="1"/>
</dbReference>
<evidence type="ECO:0000256" key="1">
    <source>
        <dbReference type="ARBA" id="ARBA00004418"/>
    </source>
</evidence>
<dbReference type="RefSeq" id="WP_128087407.1">
    <property type="nucleotide sequence ID" value="NZ_CAURSG010000001.1"/>
</dbReference>
<dbReference type="NCBIfam" id="TIGR01728">
    <property type="entry name" value="SsuA_fam"/>
    <property type="match status" value="1"/>
</dbReference>
<dbReference type="GO" id="GO:0042597">
    <property type="term" value="C:periplasmic space"/>
    <property type="evidence" value="ECO:0007669"/>
    <property type="project" value="UniProtKB-SubCell"/>
</dbReference>
<comment type="function">
    <text evidence="5">Part of a binding-protein-dependent transport system for aliphatic sulfonates. Putative binding protein.</text>
</comment>
<dbReference type="PANTHER" id="PTHR30024">
    <property type="entry name" value="ALIPHATIC SULFONATES-BINDING PROTEIN-RELATED"/>
    <property type="match status" value="1"/>
</dbReference>
<evidence type="ECO:0000313" key="9">
    <source>
        <dbReference type="Proteomes" id="UP000250241"/>
    </source>
</evidence>
<protein>
    <recommendedName>
        <fullName evidence="6">Putative aliphatic sulfonates-binding protein</fullName>
    </recommendedName>
</protein>
<organism evidence="8 9">
    <name type="scientific">Rothia aeria</name>
    <dbReference type="NCBI Taxonomy" id="172042"/>
    <lineage>
        <taxon>Bacteria</taxon>
        <taxon>Bacillati</taxon>
        <taxon>Actinomycetota</taxon>
        <taxon>Actinomycetes</taxon>
        <taxon>Micrococcales</taxon>
        <taxon>Micrococcaceae</taxon>
        <taxon>Rothia</taxon>
    </lineage>
</organism>
<sequence>MTAITRAEALKGLLAFSALTTVLAGCAGEGAGNPGAGSAKGKDTVTVDYATYNPLSLVIKKKGWLEKALQEKGKKLEWVKSAGSNKANEALRSGNIDVGSTAGSAALLARANGSPIKVIDLYSQPEWSALVTTKNSNIHAVSDLKGKSVAVTKGTDPYFLLLQALKQEGIAAKEVTIQNLQHADGRTALDNGQVNAWSGLDPIMASAEIESHDVLFYRNLDFNTYGFLNATEQFLTDNPDAAQTIVNVYEYARKWALENTAEATQILADESGIKLETAKLVMERTHLNIDPIPGDKQVQVLKGVGPILVESGDVPNQSDIDKALSSIVDDTYAKKADSAAVENVKKTVS</sequence>
<dbReference type="InterPro" id="IPR001638">
    <property type="entry name" value="Solute-binding_3/MltF_N"/>
</dbReference>
<dbReference type="GO" id="GO:0042626">
    <property type="term" value="F:ATPase-coupled transmembrane transporter activity"/>
    <property type="evidence" value="ECO:0007669"/>
    <property type="project" value="InterPro"/>
</dbReference>
<evidence type="ECO:0000259" key="7">
    <source>
        <dbReference type="SMART" id="SM00062"/>
    </source>
</evidence>
<feature type="domain" description="Solute-binding protein family 3/N-terminal" evidence="7">
    <location>
        <begin position="44"/>
        <end position="259"/>
    </location>
</feature>
<evidence type="ECO:0000256" key="3">
    <source>
        <dbReference type="ARBA" id="ARBA00022448"/>
    </source>
</evidence>
<comment type="similarity">
    <text evidence="2">Belongs to the bacterial solute-binding protein SsuA/TauA family.</text>
</comment>
<dbReference type="InterPro" id="IPR015168">
    <property type="entry name" value="SsuA/THI5"/>
</dbReference>
<dbReference type="AlphaFoldDB" id="A0A2Z5QXN5"/>
<dbReference type="GeneID" id="93861593"/>
<dbReference type="GO" id="GO:0016020">
    <property type="term" value="C:membrane"/>
    <property type="evidence" value="ECO:0007669"/>
    <property type="project" value="InterPro"/>
</dbReference>
<dbReference type="Gene3D" id="3.40.190.10">
    <property type="entry name" value="Periplasmic binding protein-like II"/>
    <property type="match status" value="2"/>
</dbReference>